<evidence type="ECO:0000256" key="1">
    <source>
        <dbReference type="ARBA" id="ARBA00004413"/>
    </source>
</evidence>
<dbReference type="EMBL" id="MK470590">
    <property type="protein sequence ID" value="QEG03067.1"/>
    <property type="molecule type" value="mRNA"/>
</dbReference>
<evidence type="ECO:0000256" key="7">
    <source>
        <dbReference type="ARBA" id="ARBA00024211"/>
    </source>
</evidence>
<dbReference type="PANTHER" id="PTHR31083:SF6">
    <property type="entry name" value="PROTEIN SOSEKI 3"/>
    <property type="match status" value="1"/>
</dbReference>
<dbReference type="InterPro" id="IPR010369">
    <property type="entry name" value="SOK"/>
</dbReference>
<evidence type="ECO:0000256" key="2">
    <source>
        <dbReference type="ARBA" id="ARBA00022473"/>
    </source>
</evidence>
<feature type="compositionally biased region" description="Low complexity" evidence="8">
    <location>
        <begin position="274"/>
        <end position="283"/>
    </location>
</feature>
<feature type="compositionally biased region" description="Basic and acidic residues" evidence="8">
    <location>
        <begin position="228"/>
        <end position="239"/>
    </location>
</feature>
<dbReference type="InterPro" id="IPR048351">
    <property type="entry name" value="SOK_DIX"/>
</dbReference>
<evidence type="ECO:0000256" key="5">
    <source>
        <dbReference type="ARBA" id="ARBA00023136"/>
    </source>
</evidence>
<evidence type="ECO:0000259" key="9">
    <source>
        <dbReference type="Pfam" id="PF06136"/>
    </source>
</evidence>
<evidence type="ECO:0000313" key="10">
    <source>
        <dbReference type="EMBL" id="QEG03044.1"/>
    </source>
</evidence>
<keyword evidence="3" id="KW-1003">Cell membrane</keyword>
<feature type="domain" description="SOSEKI DIX-like" evidence="9">
    <location>
        <begin position="37"/>
        <end position="125"/>
    </location>
</feature>
<feature type="region of interest" description="Disordered" evidence="8">
    <location>
        <begin position="122"/>
        <end position="206"/>
    </location>
</feature>
<evidence type="ECO:0000256" key="8">
    <source>
        <dbReference type="SAM" id="MobiDB-lite"/>
    </source>
</evidence>
<dbReference type="EMBL" id="MK470568">
    <property type="protein sequence ID" value="QEG03045.1"/>
    <property type="molecule type" value="mRNA"/>
</dbReference>
<keyword evidence="6" id="KW-0131">Cell cycle</keyword>
<feature type="compositionally biased region" description="Polar residues" evidence="8">
    <location>
        <begin position="135"/>
        <end position="156"/>
    </location>
</feature>
<dbReference type="PANTHER" id="PTHR31083">
    <property type="entry name" value="UPSTREAM OF FLC PROTEIN (DUF966)"/>
    <property type="match status" value="1"/>
</dbReference>
<dbReference type="EMBL" id="MK470567">
    <property type="protein sequence ID" value="QEG03044.1"/>
    <property type="molecule type" value="mRNA"/>
</dbReference>
<keyword evidence="2" id="KW-0217">Developmental protein</keyword>
<feature type="region of interest" description="Disordered" evidence="8">
    <location>
        <begin position="220"/>
        <end position="251"/>
    </location>
</feature>
<dbReference type="AlphaFoldDB" id="A0A5B9MSX4"/>
<evidence type="ECO:0000313" key="12">
    <source>
        <dbReference type="EMBL" id="QEG03067.1"/>
    </source>
</evidence>
<organism evidence="10">
    <name type="scientific">Cymbidium ensifolium</name>
    <name type="common">Orchid</name>
    <name type="synonym">Epidendrum ensifolium</name>
    <dbReference type="NCBI Taxonomy" id="78740"/>
    <lineage>
        <taxon>Eukaryota</taxon>
        <taxon>Viridiplantae</taxon>
        <taxon>Streptophyta</taxon>
        <taxon>Embryophyta</taxon>
        <taxon>Tracheophyta</taxon>
        <taxon>Spermatophyta</taxon>
        <taxon>Magnoliopsida</taxon>
        <taxon>Liliopsida</taxon>
        <taxon>Asparagales</taxon>
        <taxon>Orchidaceae</taxon>
        <taxon>Epidendroideae</taxon>
        <taxon>Cymbidieae</taxon>
        <taxon>Cymbidiinae</taxon>
        <taxon>Cymbidium</taxon>
    </lineage>
</organism>
<keyword evidence="5" id="KW-0472">Membrane</keyword>
<dbReference type="GO" id="GO:0005886">
    <property type="term" value="C:plasma membrane"/>
    <property type="evidence" value="ECO:0007669"/>
    <property type="project" value="UniProtKB-SubCell"/>
</dbReference>
<proteinExistence type="evidence at transcript level"/>
<evidence type="ECO:0000313" key="11">
    <source>
        <dbReference type="EMBL" id="QEG03045.1"/>
    </source>
</evidence>
<comment type="similarity">
    <text evidence="7">Belongs to the SOSEKI family.</text>
</comment>
<evidence type="ECO:0000256" key="6">
    <source>
        <dbReference type="ARBA" id="ARBA00023306"/>
    </source>
</evidence>
<dbReference type="Pfam" id="PF06136">
    <property type="entry name" value="SOK"/>
    <property type="match status" value="1"/>
</dbReference>
<name>A0A5B9MSX4_CYMEN</name>
<reference evidence="10" key="1">
    <citation type="journal article" date="2015" name="PLoS ONE">
        <title>Digital Gene Expression Analysis Based on De Novo Transcriptome Assembly Reveals New Genes Associated with Floral Organ Differentiation of the Orchid Plant Cymbidium ensifolium.</title>
        <authorList>
            <person name="Yang F."/>
            <person name="Zhu G."/>
        </authorList>
    </citation>
    <scope>NUCLEOTIDE SEQUENCE</scope>
</reference>
<feature type="region of interest" description="Disordered" evidence="8">
    <location>
        <begin position="265"/>
        <end position="286"/>
    </location>
</feature>
<protein>
    <submittedName>
        <fullName evidence="10">Upstream of FLC1 protein isoform X2</fullName>
    </submittedName>
    <submittedName>
        <fullName evidence="11">Upstream of FLC1 protein isoform X3</fullName>
    </submittedName>
    <submittedName>
        <fullName evidence="12">Upstream of FLC1 protein isoform X6</fullName>
    </submittedName>
    <submittedName>
        <fullName evidence="13">Upstream of FLC1 protein isoform X7</fullName>
    </submittedName>
</protein>
<dbReference type="GO" id="GO:0051258">
    <property type="term" value="P:protein polymerization"/>
    <property type="evidence" value="ECO:0007669"/>
    <property type="project" value="UniProtKB-ARBA"/>
</dbReference>
<accession>A0A5B9MSX4</accession>
<feature type="region of interest" description="Disordered" evidence="8">
    <location>
        <begin position="1"/>
        <end position="26"/>
    </location>
</feature>
<evidence type="ECO:0000256" key="4">
    <source>
        <dbReference type="ARBA" id="ARBA00022618"/>
    </source>
</evidence>
<dbReference type="GO" id="GO:0051301">
    <property type="term" value="P:cell division"/>
    <property type="evidence" value="ECO:0007669"/>
    <property type="project" value="UniProtKB-KW"/>
</dbReference>
<evidence type="ECO:0000313" key="13">
    <source>
        <dbReference type="EMBL" id="QEG03070.1"/>
    </source>
</evidence>
<comment type="subcellular location">
    <subcellularLocation>
        <location evidence="1">Cell membrane</location>
        <topology evidence="1">Peripheral membrane protein</topology>
        <orientation evidence="1">Cytoplasmic side</orientation>
    </subcellularLocation>
</comment>
<keyword evidence="4" id="KW-0132">Cell division</keyword>
<sequence length="542" mass="59996">MEGRARRHGAQVSPERSKVWTEPSPKHQLQRQQGVKVPVVYYLCKNRHLEHPHFIEVSVSSPGGLYLKDVINRLVVLRGKRMPKMYSWSCKRSYKNGYVWQDLSEDDLILPTHGNEYILKGSELLDQTPPDRLQDTSSNSRLQKSVALQQDQSTCSRVLEASSSYSSPVSTVREGKSPSPPPHTTPPLQEDDNPIPLHQSSSPERGFSNFSECRIFMLSGAQDASTQTEDRGERRELETTTHSASASTGDGLASVIQQNLDTPSHDAIKKDISPSRTPSSASSGTKVDTLESLIRAEVNKVNSFRIIEEEEVIPMKVKMKRTNALLQLLTCGSTLVKDHHSLGFIQTYKPRFLSMRLGPTFPSAMTLREFDYMTGGSRVMRLGTERRTSFSRNLAENCVTYKEDGVEASPSCTAFYNGGMTYRSPDLKGNKEKVADLVGSNSPPIQNLSSKPMLNGTFRSPILDARSSLAQQSHDKSPSTSSLSASKMIADVTASKGSPIMAESIQQETERTIKIEERLASGARIIIQSRVPPDYNENSSGS</sequence>
<dbReference type="EMBL" id="MK470593">
    <property type="protein sequence ID" value="QEG03070.1"/>
    <property type="molecule type" value="mRNA"/>
</dbReference>
<evidence type="ECO:0000256" key="3">
    <source>
        <dbReference type="ARBA" id="ARBA00022475"/>
    </source>
</evidence>